<feature type="region of interest" description="Disordered" evidence="2">
    <location>
        <begin position="415"/>
        <end position="447"/>
    </location>
</feature>
<organism evidence="3 4">
    <name type="scientific">Lepeophtheirus salmonis</name>
    <name type="common">Salmon louse</name>
    <name type="synonym">Caligus salmonis</name>
    <dbReference type="NCBI Taxonomy" id="72036"/>
    <lineage>
        <taxon>Eukaryota</taxon>
        <taxon>Metazoa</taxon>
        <taxon>Ecdysozoa</taxon>
        <taxon>Arthropoda</taxon>
        <taxon>Crustacea</taxon>
        <taxon>Multicrustacea</taxon>
        <taxon>Hexanauplia</taxon>
        <taxon>Copepoda</taxon>
        <taxon>Siphonostomatoida</taxon>
        <taxon>Caligidae</taxon>
        <taxon>Lepeophtheirus</taxon>
    </lineage>
</organism>
<evidence type="ECO:0000256" key="1">
    <source>
        <dbReference type="SAM" id="Coils"/>
    </source>
</evidence>
<feature type="region of interest" description="Disordered" evidence="2">
    <location>
        <begin position="249"/>
        <end position="274"/>
    </location>
</feature>
<feature type="compositionally biased region" description="Polar residues" evidence="2">
    <location>
        <begin position="125"/>
        <end position="134"/>
    </location>
</feature>
<feature type="compositionally biased region" description="Acidic residues" evidence="2">
    <location>
        <begin position="86"/>
        <end position="99"/>
    </location>
</feature>
<name>A0A7R8D174_LEPSM</name>
<dbReference type="Proteomes" id="UP000675881">
    <property type="component" value="Chromosome 5"/>
</dbReference>
<feature type="coiled-coil region" evidence="1">
    <location>
        <begin position="304"/>
        <end position="331"/>
    </location>
</feature>
<dbReference type="AlphaFoldDB" id="A0A7R8D174"/>
<proteinExistence type="predicted"/>
<keyword evidence="1" id="KW-0175">Coiled coil</keyword>
<gene>
    <name evidence="3" type="ORF">LSAA_10505</name>
</gene>
<accession>A0A7R8D174</accession>
<feature type="compositionally biased region" description="Polar residues" evidence="2">
    <location>
        <begin position="252"/>
        <end position="269"/>
    </location>
</feature>
<protein>
    <submittedName>
        <fullName evidence="3">(salmon louse) hypothetical protein</fullName>
    </submittedName>
</protein>
<keyword evidence="4" id="KW-1185">Reference proteome</keyword>
<evidence type="ECO:0000313" key="3">
    <source>
        <dbReference type="EMBL" id="CAF2947827.1"/>
    </source>
</evidence>
<feature type="region of interest" description="Disordered" evidence="2">
    <location>
        <begin position="168"/>
        <end position="208"/>
    </location>
</feature>
<feature type="compositionally biased region" description="Basic and acidic residues" evidence="2">
    <location>
        <begin position="100"/>
        <end position="124"/>
    </location>
</feature>
<reference evidence="3" key="1">
    <citation type="submission" date="2021-02" db="EMBL/GenBank/DDBJ databases">
        <authorList>
            <person name="Bekaert M."/>
        </authorList>
    </citation>
    <scope>NUCLEOTIDE SEQUENCE</scope>
    <source>
        <strain evidence="3">IoA-00</strain>
    </source>
</reference>
<evidence type="ECO:0000256" key="2">
    <source>
        <dbReference type="SAM" id="MobiDB-lite"/>
    </source>
</evidence>
<sequence length="447" mass="52101">MSSDYDGDIEETRNHLEMLMEHLPKKTRTLKIYLLQQRHQLLRKEEEENESPVLFDFQSPVHSHPPTNELSGGPLTYTVLNGKEEENIDPDSLVEEDEKESCSDRDVEENVDKLEEEISSKENEQNSSTYSNEGDSSRRGGILSSDQSSTLDQKSGVSFFVDFEEELGTTSCRRSPPSRKNIGPPIRQRTNTLDERMTQSVHEDRRSLDSHSNLSFYVDFSSSNHHANDKAKSNVNKPSLLSKRLPIYRTPTKFSSSKPPQKKNVSSTKKTPEPKEDNFETIKFFFKKLSKKLDELPCTDDRQLSSVRRKKRLAERIMEFLEEEESKLEKGEKMTQESQIDASLNLDVSKRPVLRRERTFDLDSTGPKKLSLVEKEKKDNSKQKKNLKFFRQQRAFFLRRMKREIPKLEKRIKELEKQISSDKPPSSKRITSRKQCWPMSDREFTNR</sequence>
<feature type="compositionally biased region" description="Basic and acidic residues" evidence="2">
    <location>
        <begin position="192"/>
        <end position="208"/>
    </location>
</feature>
<evidence type="ECO:0000313" key="4">
    <source>
        <dbReference type="Proteomes" id="UP000675881"/>
    </source>
</evidence>
<feature type="region of interest" description="Disordered" evidence="2">
    <location>
        <begin position="44"/>
        <end position="152"/>
    </location>
</feature>
<dbReference type="EMBL" id="HG994584">
    <property type="protein sequence ID" value="CAF2947827.1"/>
    <property type="molecule type" value="Genomic_DNA"/>
</dbReference>